<evidence type="ECO:0000256" key="3">
    <source>
        <dbReference type="ARBA" id="ARBA00022692"/>
    </source>
</evidence>
<evidence type="ECO:0000256" key="2">
    <source>
        <dbReference type="ARBA" id="ARBA00022475"/>
    </source>
</evidence>
<evidence type="ECO:0000256" key="4">
    <source>
        <dbReference type="ARBA" id="ARBA00022989"/>
    </source>
</evidence>
<feature type="transmembrane region" description="Helical" evidence="7">
    <location>
        <begin position="331"/>
        <end position="354"/>
    </location>
</feature>
<dbReference type="PANTHER" id="PTHR33406">
    <property type="entry name" value="MEMBRANE PROTEIN MJ1562-RELATED"/>
    <property type="match status" value="1"/>
</dbReference>
<feature type="transmembrane region" description="Helical" evidence="7">
    <location>
        <begin position="278"/>
        <end position="297"/>
    </location>
</feature>
<reference evidence="8 9" key="1">
    <citation type="submission" date="2019-03" db="EMBL/GenBank/DDBJ databases">
        <title>Comparative insights into the high quality Complete genome sequence of highly metal resistant Cupriavidus metallidurans strain BS1 isolated from a gold-copper mine.</title>
        <authorList>
            <person name="Mazhar H.S."/>
            <person name="Rensing C."/>
        </authorList>
    </citation>
    <scope>NUCLEOTIDE SEQUENCE [LARGE SCALE GENOMIC DNA]</scope>
    <source>
        <strain evidence="8 9">BS1</strain>
    </source>
</reference>
<feature type="transmembrane region" description="Helical" evidence="7">
    <location>
        <begin position="375"/>
        <end position="396"/>
    </location>
</feature>
<protein>
    <submittedName>
        <fullName evidence="8">RND transporter</fullName>
    </submittedName>
</protein>
<dbReference type="NCBIfam" id="TIGR03480">
    <property type="entry name" value="HpnN"/>
    <property type="match status" value="1"/>
</dbReference>
<evidence type="ECO:0000256" key="5">
    <source>
        <dbReference type="ARBA" id="ARBA00023136"/>
    </source>
</evidence>
<accession>A0A2L0X470</accession>
<dbReference type="RefSeq" id="WP_024570845.1">
    <property type="nucleotide sequence ID" value="NZ_CP026544.1"/>
</dbReference>
<keyword evidence="2" id="KW-1003">Cell membrane</keyword>
<feature type="transmembrane region" description="Helical" evidence="7">
    <location>
        <begin position="12"/>
        <end position="36"/>
    </location>
</feature>
<feature type="transmembrane region" description="Helical" evidence="7">
    <location>
        <begin position="812"/>
        <end position="832"/>
    </location>
</feature>
<evidence type="ECO:0000256" key="7">
    <source>
        <dbReference type="SAM" id="Phobius"/>
    </source>
</evidence>
<feature type="region of interest" description="Disordered" evidence="6">
    <location>
        <begin position="869"/>
        <end position="908"/>
    </location>
</feature>
<dbReference type="PANTHER" id="PTHR33406:SF13">
    <property type="entry name" value="MEMBRANE PROTEIN YDFJ"/>
    <property type="match status" value="1"/>
</dbReference>
<dbReference type="GO" id="GO:0005886">
    <property type="term" value="C:plasma membrane"/>
    <property type="evidence" value="ECO:0007669"/>
    <property type="project" value="UniProtKB-SubCell"/>
</dbReference>
<evidence type="ECO:0000256" key="1">
    <source>
        <dbReference type="ARBA" id="ARBA00004651"/>
    </source>
</evidence>
<dbReference type="Gene3D" id="1.20.1640.10">
    <property type="entry name" value="Multidrug efflux transporter AcrB transmembrane domain"/>
    <property type="match status" value="2"/>
</dbReference>
<dbReference type="OrthoDB" id="7067407at2"/>
<dbReference type="AlphaFoldDB" id="A0A2L0X470"/>
<feature type="transmembrane region" description="Helical" evidence="7">
    <location>
        <begin position="408"/>
        <end position="427"/>
    </location>
</feature>
<feature type="transmembrane region" description="Helical" evidence="7">
    <location>
        <begin position="844"/>
        <end position="864"/>
    </location>
</feature>
<dbReference type="InterPro" id="IPR004869">
    <property type="entry name" value="MMPL_dom"/>
</dbReference>
<evidence type="ECO:0000313" key="9">
    <source>
        <dbReference type="Proteomes" id="UP000253772"/>
    </source>
</evidence>
<dbReference type="InterPro" id="IPR050545">
    <property type="entry name" value="Mycobact_MmpL"/>
</dbReference>
<sequence>MIRPLLVRTVKFATAHAWLVIGISLLLTVAAGIYAARNFAINTDISRLLESDAPWAKHDQAISDAFPQRDKMILAVVQAPAKELADAAANELADALRKQPKRFRAVGQPGSGPFFERNGLLFADTASVNDMAEKLTQARPLLNNLAHDPTLRGLSDLLTTTLALPLQLGQIKLGDMEKLLQASANTVDGVLADHTVALSWAGLVDDSLKANADGNAYSFVTLSPVLDFSDLQAGSGASEAIRTAATELKLAERYSAVVRLTGPQPLADDEFSSVSEGAALNGILTLVVVIGILWMALRSARLITAVLVSLISGLIITAALGLLMVGALNMISVAFAVLFVGLGVDFGIQFGVRYRAERHEHDDINKALELAARDVAGPLTLAAAATAAAFFCFLPTDYRGVAELGKIAGVGMFIAFGTTFTLLPAMIRVLAPPGEDEVPGFAWLAPADSFFERHRKGTLVGVLAVLIAGAPLLPHLRFDFDPLHLKDPDSESMSTLLALKDAPQAGTDNVSVLAPSVAAAQQIATRLKTLPEVERVVTLKTFIPDDQPAKLAIVAGMAKSLMPVLTQTRSQPAEDVRRVASLRNASRQLALAAEDHPGPGAAAADHLSQALKKLADAPAATRDRAEQAIALPLQLALASLQNALQPEPISQQTLPPELVRDWLAPDGQALVSVSPKLPPPGAKNDDAREAALNQFIDVMARVQPDATGGPIAIRGSADTIMTAFLHAGVLAVISITVLLWITLRSVGDVLRTLIPLLVSGLVTLELCVVFGIALNFANIIALPLLLGIGVAFKIYYVIAWRHGKTKLLQSSLTHAVLFSAATTATAFGSLWLSHHPGTASMGKLLALALACTLAGAVFFQPILMGRPRRQPSGRAEPLGPSLPPLSVAASMSQSADNTAGPDQRHPGR</sequence>
<evidence type="ECO:0000256" key="6">
    <source>
        <dbReference type="SAM" id="MobiDB-lite"/>
    </source>
</evidence>
<comment type="subcellular location">
    <subcellularLocation>
        <location evidence="1">Cell membrane</location>
        <topology evidence="1">Multi-pass membrane protein</topology>
    </subcellularLocation>
</comment>
<dbReference type="Pfam" id="PF03176">
    <property type="entry name" value="MMPL"/>
    <property type="match status" value="2"/>
</dbReference>
<dbReference type="InterPro" id="IPR017841">
    <property type="entry name" value="Hopanoid_biosynth_HpnN"/>
</dbReference>
<name>A0A2L0X470_9BURK</name>
<keyword evidence="5 7" id="KW-0472">Membrane</keyword>
<keyword evidence="4 7" id="KW-1133">Transmembrane helix</keyword>
<dbReference type="SUPFAM" id="SSF82866">
    <property type="entry name" value="Multidrug efflux transporter AcrB transmembrane domain"/>
    <property type="match status" value="2"/>
</dbReference>
<feature type="transmembrane region" description="Helical" evidence="7">
    <location>
        <begin position="458"/>
        <end position="476"/>
    </location>
</feature>
<dbReference type="EMBL" id="CP037901">
    <property type="protein sequence ID" value="QBP12146.1"/>
    <property type="molecule type" value="Genomic_DNA"/>
</dbReference>
<organism evidence="8 9">
    <name type="scientific">Cupriavidus metallidurans</name>
    <dbReference type="NCBI Taxonomy" id="119219"/>
    <lineage>
        <taxon>Bacteria</taxon>
        <taxon>Pseudomonadati</taxon>
        <taxon>Pseudomonadota</taxon>
        <taxon>Betaproteobacteria</taxon>
        <taxon>Burkholderiales</taxon>
        <taxon>Burkholderiaceae</taxon>
        <taxon>Cupriavidus</taxon>
    </lineage>
</organism>
<feature type="transmembrane region" description="Helical" evidence="7">
    <location>
        <begin position="753"/>
        <end position="774"/>
    </location>
</feature>
<proteinExistence type="predicted"/>
<feature type="transmembrane region" description="Helical" evidence="7">
    <location>
        <begin position="720"/>
        <end position="741"/>
    </location>
</feature>
<gene>
    <name evidence="8" type="ORF">DDF84_020430</name>
</gene>
<keyword evidence="3 7" id="KW-0812">Transmembrane</keyword>
<feature type="transmembrane region" description="Helical" evidence="7">
    <location>
        <begin position="304"/>
        <end position="325"/>
    </location>
</feature>
<dbReference type="Proteomes" id="UP000253772">
    <property type="component" value="Chromosome c2"/>
</dbReference>
<evidence type="ECO:0000313" key="8">
    <source>
        <dbReference type="EMBL" id="QBP12146.1"/>
    </source>
</evidence>
<feature type="transmembrane region" description="Helical" evidence="7">
    <location>
        <begin position="780"/>
        <end position="800"/>
    </location>
</feature>